<dbReference type="GO" id="GO:0009097">
    <property type="term" value="P:isoleucine biosynthetic process"/>
    <property type="evidence" value="ECO:0007669"/>
    <property type="project" value="TreeGrafter"/>
</dbReference>
<dbReference type="AlphaFoldDB" id="A0A9X9F479"/>
<organism evidence="3 4">
    <name type="scientific">Bacillus cereus</name>
    <dbReference type="NCBI Taxonomy" id="1396"/>
    <lineage>
        <taxon>Bacteria</taxon>
        <taxon>Bacillati</taxon>
        <taxon>Bacillota</taxon>
        <taxon>Bacilli</taxon>
        <taxon>Bacillales</taxon>
        <taxon>Bacillaceae</taxon>
        <taxon>Bacillus</taxon>
        <taxon>Bacillus cereus group</taxon>
    </lineage>
</organism>
<dbReference type="GO" id="GO:0050660">
    <property type="term" value="F:flavin adenine dinucleotide binding"/>
    <property type="evidence" value="ECO:0007669"/>
    <property type="project" value="TreeGrafter"/>
</dbReference>
<dbReference type="GO" id="GO:0030976">
    <property type="term" value="F:thiamine pyrophosphate binding"/>
    <property type="evidence" value="ECO:0007669"/>
    <property type="project" value="InterPro"/>
</dbReference>
<dbReference type="GO" id="GO:0003984">
    <property type="term" value="F:acetolactate synthase activity"/>
    <property type="evidence" value="ECO:0007669"/>
    <property type="project" value="UniProtKB-EC"/>
</dbReference>
<gene>
    <name evidence="3" type="ORF">FC695_25890</name>
</gene>
<reference evidence="3 4" key="1">
    <citation type="journal article" date="2019" name="Environ. Microbiol.">
        <title>An active ?-lactamase is a part of an orchestrated cell wall stress resistance network of Bacillus subtilis and related rhizosphere species.</title>
        <authorList>
            <person name="Bucher T."/>
            <person name="Keren-Paz A."/>
            <person name="Hausser J."/>
            <person name="Olender T."/>
            <person name="Cytryn E."/>
            <person name="Kolodkin-Gal I."/>
        </authorList>
    </citation>
    <scope>NUCLEOTIDE SEQUENCE [LARGE SCALE GENOMIC DNA]</scope>
    <source>
        <strain evidence="3 4">I32</strain>
    </source>
</reference>
<dbReference type="Pfam" id="PF02776">
    <property type="entry name" value="TPP_enzyme_N"/>
    <property type="match status" value="1"/>
</dbReference>
<protein>
    <submittedName>
        <fullName evidence="3">Acetolactate synthase large subunit</fullName>
        <ecNumber evidence="3">2.2.1.6</ecNumber>
    </submittedName>
</protein>
<feature type="domain" description="Thiamine pyrophosphate enzyme N-terminal TPP-binding" evidence="2">
    <location>
        <begin position="16"/>
        <end position="123"/>
    </location>
</feature>
<dbReference type="FunFam" id="3.40.50.970:FF:000007">
    <property type="entry name" value="Acetolactate synthase"/>
    <property type="match status" value="1"/>
</dbReference>
<evidence type="ECO:0000259" key="2">
    <source>
        <dbReference type="Pfam" id="PF02776"/>
    </source>
</evidence>
<dbReference type="InterPro" id="IPR029061">
    <property type="entry name" value="THDP-binding"/>
</dbReference>
<dbReference type="CDD" id="cd07035">
    <property type="entry name" value="TPP_PYR_POX_like"/>
    <property type="match status" value="1"/>
</dbReference>
<keyword evidence="3" id="KW-0808">Transferase</keyword>
<dbReference type="InterPro" id="IPR012001">
    <property type="entry name" value="Thiamin_PyroP_enz_TPP-bd_dom"/>
</dbReference>
<dbReference type="InterPro" id="IPR045229">
    <property type="entry name" value="TPP_enz"/>
</dbReference>
<dbReference type="SUPFAM" id="SSF52518">
    <property type="entry name" value="Thiamin diphosphate-binding fold (THDP-binding)"/>
    <property type="match status" value="1"/>
</dbReference>
<dbReference type="PANTHER" id="PTHR18968">
    <property type="entry name" value="THIAMINE PYROPHOSPHATE ENZYMES"/>
    <property type="match status" value="1"/>
</dbReference>
<dbReference type="EMBL" id="SZOH01002129">
    <property type="protein sequence ID" value="TKI96753.1"/>
    <property type="molecule type" value="Genomic_DNA"/>
</dbReference>
<dbReference type="Proteomes" id="UP000308444">
    <property type="component" value="Unassembled WGS sequence"/>
</dbReference>
<dbReference type="GO" id="GO:0009099">
    <property type="term" value="P:L-valine biosynthetic process"/>
    <property type="evidence" value="ECO:0007669"/>
    <property type="project" value="TreeGrafter"/>
</dbReference>
<dbReference type="Gene3D" id="3.40.50.970">
    <property type="match status" value="1"/>
</dbReference>
<dbReference type="PANTHER" id="PTHR18968:SF13">
    <property type="entry name" value="ACETOLACTATE SYNTHASE CATALYTIC SUBUNIT, MITOCHONDRIAL"/>
    <property type="match status" value="1"/>
</dbReference>
<accession>A0A9X9F479</accession>
<comment type="similarity">
    <text evidence="1">Belongs to the TPP enzyme family.</text>
</comment>
<sequence length="124" mass="13027">MKQQYTAYEKLQCEEMTGAGHVIQDLKKLGVTTVFGYPGGAILPVYDALYESGLKHVLTRHEQAAIHAAEGYARASGKVGVVFATSGPGATNLVTGLADAYMDSIPLVVITGQVATPLIGKDGF</sequence>
<dbReference type="EC" id="2.2.1.6" evidence="3"/>
<comment type="caution">
    <text evidence="3">The sequence shown here is derived from an EMBL/GenBank/DDBJ whole genome shotgun (WGS) entry which is preliminary data.</text>
</comment>
<evidence type="ECO:0000313" key="4">
    <source>
        <dbReference type="Proteomes" id="UP000308444"/>
    </source>
</evidence>
<evidence type="ECO:0000313" key="3">
    <source>
        <dbReference type="EMBL" id="TKI96753.1"/>
    </source>
</evidence>
<dbReference type="GO" id="GO:0005948">
    <property type="term" value="C:acetolactate synthase complex"/>
    <property type="evidence" value="ECO:0007669"/>
    <property type="project" value="TreeGrafter"/>
</dbReference>
<proteinExistence type="inferred from homology"/>
<name>A0A9X9F479_BACCE</name>
<feature type="non-terminal residue" evidence="3">
    <location>
        <position position="124"/>
    </location>
</feature>
<evidence type="ECO:0000256" key="1">
    <source>
        <dbReference type="ARBA" id="ARBA00007812"/>
    </source>
</evidence>